<keyword evidence="2" id="KW-0560">Oxidoreductase</keyword>
<feature type="domain" description="Luciferase-like" evidence="4">
    <location>
        <begin position="14"/>
        <end position="316"/>
    </location>
</feature>
<evidence type="ECO:0000256" key="1">
    <source>
        <dbReference type="ARBA" id="ARBA00022630"/>
    </source>
</evidence>
<dbReference type="SUPFAM" id="SSF51679">
    <property type="entry name" value="Bacterial luciferase-like"/>
    <property type="match status" value="1"/>
</dbReference>
<comment type="caution">
    <text evidence="5">The sequence shown here is derived from an EMBL/GenBank/DDBJ whole genome shotgun (WGS) entry which is preliminary data.</text>
</comment>
<dbReference type="PANTHER" id="PTHR30137:SF16">
    <property type="entry name" value="BLL0895 PROTEIN"/>
    <property type="match status" value="1"/>
</dbReference>
<protein>
    <submittedName>
        <fullName evidence="5">3</fullName>
    </submittedName>
</protein>
<organism evidence="5 6">
    <name type="scientific">Durusdinium trenchii</name>
    <dbReference type="NCBI Taxonomy" id="1381693"/>
    <lineage>
        <taxon>Eukaryota</taxon>
        <taxon>Sar</taxon>
        <taxon>Alveolata</taxon>
        <taxon>Dinophyceae</taxon>
        <taxon>Suessiales</taxon>
        <taxon>Symbiodiniaceae</taxon>
        <taxon>Durusdinium</taxon>
    </lineage>
</organism>
<dbReference type="Gene3D" id="3.20.20.30">
    <property type="entry name" value="Luciferase-like domain"/>
    <property type="match status" value="1"/>
</dbReference>
<evidence type="ECO:0000256" key="3">
    <source>
        <dbReference type="ARBA" id="ARBA00023033"/>
    </source>
</evidence>
<evidence type="ECO:0000256" key="2">
    <source>
        <dbReference type="ARBA" id="ARBA00023002"/>
    </source>
</evidence>
<keyword evidence="1" id="KW-0285">Flavoprotein</keyword>
<reference evidence="5 6" key="1">
    <citation type="submission" date="2024-02" db="EMBL/GenBank/DDBJ databases">
        <authorList>
            <person name="Chen Y."/>
            <person name="Shah S."/>
            <person name="Dougan E. K."/>
            <person name="Thang M."/>
            <person name="Chan C."/>
        </authorList>
    </citation>
    <scope>NUCLEOTIDE SEQUENCE [LARGE SCALE GENOMIC DNA]</scope>
</reference>
<keyword evidence="6" id="KW-1185">Reference proteome</keyword>
<dbReference type="InterPro" id="IPR029058">
    <property type="entry name" value="AB_hydrolase_fold"/>
</dbReference>
<accession>A0ABP0HFL3</accession>
<dbReference type="InterPro" id="IPR036661">
    <property type="entry name" value="Luciferase-like_sf"/>
</dbReference>
<dbReference type="PANTHER" id="PTHR30137">
    <property type="entry name" value="LUCIFERASE-LIKE MONOOXYGENASE"/>
    <property type="match status" value="1"/>
</dbReference>
<proteinExistence type="predicted"/>
<dbReference type="InterPro" id="IPR050766">
    <property type="entry name" value="Bact_Lucif_Oxidored"/>
</dbReference>
<keyword evidence="3" id="KW-0503">Monooxygenase</keyword>
<dbReference type="EMBL" id="CAXAMM010000792">
    <property type="protein sequence ID" value="CAK8988996.1"/>
    <property type="molecule type" value="Genomic_DNA"/>
</dbReference>
<evidence type="ECO:0000259" key="4">
    <source>
        <dbReference type="Pfam" id="PF00296"/>
    </source>
</evidence>
<dbReference type="InterPro" id="IPR011251">
    <property type="entry name" value="Luciferase-like_dom"/>
</dbReference>
<dbReference type="Gene3D" id="3.40.50.1820">
    <property type="entry name" value="alpha/beta hydrolase"/>
    <property type="match status" value="2"/>
</dbReference>
<gene>
    <name evidence="5" type="ORF">SCF082_LOCUS1628</name>
</gene>
<sequence>MPIHPLDKDWRLTLKEDREAFLLADELGFTEAYCGEHVTDQAENITSCAMFVASLASAVKNMRLGTGTVNMPNAHPAAVAAQVAMLDHMLDGRFNFGISPGGLLSDAEVFGNLDADRNEMFLEGINTVLKIWESEPPYNIEGKYWKITTERTSMAEIGQGIMPKPLQRPHPPIVVTAVAPFSKGVTEAAARGWDPISANFLMPQWVASHWPKYVEGCERVGRPALTENWRVARSVFVADDLDTAREYALGPDSPYRFYYEQILTKMRKNNRLGLFKTHRDQPDEEVTLEGVLENLVTWGTPDKVTEDLLAYRETVGDFGTLLYAGKDWADPDLGRTMTGRVDLGSHSLQTYIDGPEGAPWLILSNSLGASAEMWDPQIPALSEHFRVLRYDTRDGRSDAPPPFKSMWDDRIGNVEANGMAGIVDGTMASWFTPDWLDANPETAEGVRRMILSHDPAGYIANCRALQGLDYFRRLDKIGIPVLYVGGSHDKGAAPAVMQAMADATPGASFVEIPNAAHVANINAPEAFNAAVMDFLTADVAAQATA</sequence>
<dbReference type="Pfam" id="PF00296">
    <property type="entry name" value="Bac_luciferase"/>
    <property type="match status" value="1"/>
</dbReference>
<evidence type="ECO:0000313" key="6">
    <source>
        <dbReference type="Proteomes" id="UP001642464"/>
    </source>
</evidence>
<name>A0ABP0HFL3_9DINO</name>
<dbReference type="Proteomes" id="UP001642464">
    <property type="component" value="Unassembled WGS sequence"/>
</dbReference>
<dbReference type="SUPFAM" id="SSF53474">
    <property type="entry name" value="alpha/beta-Hydrolases"/>
    <property type="match status" value="1"/>
</dbReference>
<evidence type="ECO:0000313" key="5">
    <source>
        <dbReference type="EMBL" id="CAK8988996.1"/>
    </source>
</evidence>